<dbReference type="STRING" id="86416.Clopa_1766"/>
<dbReference type="PATRIC" id="fig|86416.3.peg.1742"/>
<accession>R4KAL2</accession>
<dbReference type="HOGENOM" id="CLU_164014_0_0_9"/>
<keyword evidence="2" id="KW-1185">Reference proteome</keyword>
<proteinExistence type="predicted"/>
<name>R4KAL2_CLOPA</name>
<sequence>MCKRRFDIYKSRKIKKIISIIKKVNKNAITYIRGKSPIRLRINDLYNIYYNFKEKVCTTSDLKNTELPSFNEHGCNCIFLFMLLKQMNLVDEIKGEGKKGSPFYVYIK</sequence>
<organism evidence="1 2">
    <name type="scientific">Clostridium pasteurianum BC1</name>
    <dbReference type="NCBI Taxonomy" id="86416"/>
    <lineage>
        <taxon>Bacteria</taxon>
        <taxon>Bacillati</taxon>
        <taxon>Bacillota</taxon>
        <taxon>Clostridia</taxon>
        <taxon>Eubacteriales</taxon>
        <taxon>Clostridiaceae</taxon>
        <taxon>Clostridium</taxon>
    </lineage>
</organism>
<protein>
    <submittedName>
        <fullName evidence="1">Uncharacterized protein</fullName>
    </submittedName>
</protein>
<dbReference type="AlphaFoldDB" id="R4KAL2"/>
<dbReference type="RefSeq" id="WP_015614998.1">
    <property type="nucleotide sequence ID" value="NC_021182.1"/>
</dbReference>
<dbReference type="KEGG" id="cpas:Clopa_1766"/>
<dbReference type="OrthoDB" id="5918136at2"/>
<dbReference type="Proteomes" id="UP000013523">
    <property type="component" value="Chromosome"/>
</dbReference>
<evidence type="ECO:0000313" key="2">
    <source>
        <dbReference type="Proteomes" id="UP000013523"/>
    </source>
</evidence>
<gene>
    <name evidence="1" type="ORF">Clopa_1766</name>
</gene>
<dbReference type="EMBL" id="CP003261">
    <property type="protein sequence ID" value="AGK96680.1"/>
    <property type="molecule type" value="Genomic_DNA"/>
</dbReference>
<evidence type="ECO:0000313" key="1">
    <source>
        <dbReference type="EMBL" id="AGK96680.1"/>
    </source>
</evidence>
<dbReference type="eggNOG" id="ENOG5033I0N">
    <property type="taxonomic scope" value="Bacteria"/>
</dbReference>
<reference evidence="1 2" key="1">
    <citation type="submission" date="2012-01" db="EMBL/GenBank/DDBJ databases">
        <title>Complete sequence of chromosome of Clostridium pasteurianum BC1.</title>
        <authorList>
            <consortium name="US DOE Joint Genome Institute"/>
            <person name="Lucas S."/>
            <person name="Han J."/>
            <person name="Lapidus A."/>
            <person name="Cheng J.-F."/>
            <person name="Goodwin L."/>
            <person name="Pitluck S."/>
            <person name="Peters L."/>
            <person name="Mikhailova N."/>
            <person name="Teshima H."/>
            <person name="Detter J.C."/>
            <person name="Han C."/>
            <person name="Tapia R."/>
            <person name="Land M."/>
            <person name="Hauser L."/>
            <person name="Kyrpides N."/>
            <person name="Ivanova N."/>
            <person name="Pagani I."/>
            <person name="Dunn J."/>
            <person name="Taghavi S."/>
            <person name="Francis A."/>
            <person name="van der Lelie D."/>
            <person name="Woyke T."/>
        </authorList>
    </citation>
    <scope>NUCLEOTIDE SEQUENCE [LARGE SCALE GENOMIC DNA]</scope>
    <source>
        <strain evidence="1 2">BC1</strain>
    </source>
</reference>